<accession>A0A3M7S8F7</accession>
<feature type="transmembrane region" description="Helical" evidence="1">
    <location>
        <begin position="20"/>
        <end position="40"/>
    </location>
</feature>
<organism evidence="2 3">
    <name type="scientific">Brachionus plicatilis</name>
    <name type="common">Marine rotifer</name>
    <name type="synonym">Brachionus muelleri</name>
    <dbReference type="NCBI Taxonomy" id="10195"/>
    <lineage>
        <taxon>Eukaryota</taxon>
        <taxon>Metazoa</taxon>
        <taxon>Spiralia</taxon>
        <taxon>Gnathifera</taxon>
        <taxon>Rotifera</taxon>
        <taxon>Eurotatoria</taxon>
        <taxon>Monogononta</taxon>
        <taxon>Pseudotrocha</taxon>
        <taxon>Ploima</taxon>
        <taxon>Brachionidae</taxon>
        <taxon>Brachionus</taxon>
    </lineage>
</organism>
<name>A0A3M7S8F7_BRAPC</name>
<reference evidence="2 3" key="1">
    <citation type="journal article" date="2018" name="Sci. Rep.">
        <title>Genomic signatures of local adaptation to the degree of environmental predictability in rotifers.</title>
        <authorList>
            <person name="Franch-Gras L."/>
            <person name="Hahn C."/>
            <person name="Garcia-Roger E.M."/>
            <person name="Carmona M.J."/>
            <person name="Serra M."/>
            <person name="Gomez A."/>
        </authorList>
    </citation>
    <scope>NUCLEOTIDE SEQUENCE [LARGE SCALE GENOMIC DNA]</scope>
    <source>
        <strain evidence="2">HYR1</strain>
    </source>
</reference>
<comment type="caution">
    <text evidence="2">The sequence shown here is derived from an EMBL/GenBank/DDBJ whole genome shotgun (WGS) entry which is preliminary data.</text>
</comment>
<dbReference type="EMBL" id="REGN01001879">
    <property type="protein sequence ID" value="RNA31927.1"/>
    <property type="molecule type" value="Genomic_DNA"/>
</dbReference>
<keyword evidence="1" id="KW-0812">Transmembrane</keyword>
<evidence type="ECO:0000313" key="3">
    <source>
        <dbReference type="Proteomes" id="UP000276133"/>
    </source>
</evidence>
<evidence type="ECO:0000256" key="1">
    <source>
        <dbReference type="SAM" id="Phobius"/>
    </source>
</evidence>
<protein>
    <submittedName>
        <fullName evidence="2">Uncharacterized protein</fullName>
    </submittedName>
</protein>
<keyword evidence="1" id="KW-0472">Membrane</keyword>
<proteinExistence type="predicted"/>
<gene>
    <name evidence="2" type="ORF">BpHYR1_026435</name>
</gene>
<sequence length="86" mass="10086">MPKIDILSAIYKIKRAWDGVSALTNMLMFQSTQIFLHAAYYQMLRSSVQLTIQHKMMTNMFLLNLPCFRNMYLINIGLFNCFSVLK</sequence>
<evidence type="ECO:0000313" key="2">
    <source>
        <dbReference type="EMBL" id="RNA31927.1"/>
    </source>
</evidence>
<dbReference type="AlphaFoldDB" id="A0A3M7S8F7"/>
<feature type="transmembrane region" description="Helical" evidence="1">
    <location>
        <begin position="61"/>
        <end position="85"/>
    </location>
</feature>
<keyword evidence="1" id="KW-1133">Transmembrane helix</keyword>
<dbReference type="Proteomes" id="UP000276133">
    <property type="component" value="Unassembled WGS sequence"/>
</dbReference>
<keyword evidence="3" id="KW-1185">Reference proteome</keyword>